<dbReference type="EMBL" id="JBGBPQ010000004">
    <property type="protein sequence ID" value="KAL1525309.1"/>
    <property type="molecule type" value="Genomic_DNA"/>
</dbReference>
<name>A0AB34JYH3_PRYPA</name>
<comment type="caution">
    <text evidence="3">The sequence shown here is derived from an EMBL/GenBank/DDBJ whole genome shotgun (WGS) entry which is preliminary data.</text>
</comment>
<gene>
    <name evidence="3" type="ORF">AB1Y20_020170</name>
</gene>
<evidence type="ECO:0000313" key="3">
    <source>
        <dbReference type="EMBL" id="KAL1525309.1"/>
    </source>
</evidence>
<feature type="region of interest" description="Disordered" evidence="1">
    <location>
        <begin position="11"/>
        <end position="34"/>
    </location>
</feature>
<sequence>MLNWIEAGRRVRRQTVTDERQPTPSPMDAPPAPASSARLQCLGIVDTRKIEFSQTGAYVEYGMNMRHGEHTWVFWRRYREYARFRARLLAHAPSVPSVATPLPPKHMARHLRSDVAVRLRSAKLAEWLARVLDEAGDALVYSADTLAFVGLGSLLPEGSQLPPIHVSMLHSVAESGDVVLFRTKATVPAIQRVITNSAWDHVGILVFTDRLSAVCAAADAHQCGFIECDINGCRYYPVKSYEVQHWHLQYADIAVRQLQWDGRGAPETIMKLREWCHSVLGKPYQLTLSKILNGRSIGPENVDQGFFCSELLAHAWKAIDILPAEHPSSGYWPVDFGASASRKLPLRHKATLGDEISIDFRTPAVANLCHVPTRPPRLNRAALGGSGEWGSSDENSDCSDMSSGGAPSDQC</sequence>
<dbReference type="Gene3D" id="3.90.1720.10">
    <property type="entry name" value="endopeptidase domain like (from Nostoc punctiforme)"/>
    <property type="match status" value="1"/>
</dbReference>
<dbReference type="InterPro" id="IPR001683">
    <property type="entry name" value="PX_dom"/>
</dbReference>
<dbReference type="PROSITE" id="PS50195">
    <property type="entry name" value="PX"/>
    <property type="match status" value="1"/>
</dbReference>
<protein>
    <recommendedName>
        <fullName evidence="2">PX domain-containing protein</fullName>
    </recommendedName>
</protein>
<dbReference type="InterPro" id="IPR036871">
    <property type="entry name" value="PX_dom_sf"/>
</dbReference>
<evidence type="ECO:0000313" key="4">
    <source>
        <dbReference type="Proteomes" id="UP001515480"/>
    </source>
</evidence>
<keyword evidence="4" id="KW-1185">Reference proteome</keyword>
<evidence type="ECO:0000259" key="2">
    <source>
        <dbReference type="PROSITE" id="PS50195"/>
    </source>
</evidence>
<reference evidence="3 4" key="1">
    <citation type="journal article" date="2024" name="Science">
        <title>Giant polyketide synthase enzymes in the biosynthesis of giant marine polyether toxins.</title>
        <authorList>
            <person name="Fallon T.R."/>
            <person name="Shende V.V."/>
            <person name="Wierzbicki I.H."/>
            <person name="Pendleton A.L."/>
            <person name="Watervoot N.F."/>
            <person name="Auber R.P."/>
            <person name="Gonzalez D.J."/>
            <person name="Wisecaver J.H."/>
            <person name="Moore B.S."/>
        </authorList>
    </citation>
    <scope>NUCLEOTIDE SEQUENCE [LARGE SCALE GENOMIC DNA]</scope>
    <source>
        <strain evidence="3 4">12B1</strain>
    </source>
</reference>
<evidence type="ECO:0000256" key="1">
    <source>
        <dbReference type="SAM" id="MobiDB-lite"/>
    </source>
</evidence>
<proteinExistence type="predicted"/>
<dbReference type="SUPFAM" id="SSF64268">
    <property type="entry name" value="PX domain"/>
    <property type="match status" value="1"/>
</dbReference>
<dbReference type="InterPro" id="IPR038765">
    <property type="entry name" value="Papain-like_cys_pep_sf"/>
</dbReference>
<feature type="domain" description="PX" evidence="2">
    <location>
        <begin position="39"/>
        <end position="156"/>
    </location>
</feature>
<feature type="region of interest" description="Disordered" evidence="1">
    <location>
        <begin position="379"/>
        <end position="411"/>
    </location>
</feature>
<organism evidence="3 4">
    <name type="scientific">Prymnesium parvum</name>
    <name type="common">Toxic golden alga</name>
    <dbReference type="NCBI Taxonomy" id="97485"/>
    <lineage>
        <taxon>Eukaryota</taxon>
        <taxon>Haptista</taxon>
        <taxon>Haptophyta</taxon>
        <taxon>Prymnesiophyceae</taxon>
        <taxon>Prymnesiales</taxon>
        <taxon>Prymnesiaceae</taxon>
        <taxon>Prymnesium</taxon>
    </lineage>
</organism>
<accession>A0AB34JYH3</accession>
<dbReference type="AlphaFoldDB" id="A0AB34JYH3"/>
<dbReference type="Proteomes" id="UP001515480">
    <property type="component" value="Unassembled WGS sequence"/>
</dbReference>
<dbReference type="GO" id="GO:0035091">
    <property type="term" value="F:phosphatidylinositol binding"/>
    <property type="evidence" value="ECO:0007669"/>
    <property type="project" value="InterPro"/>
</dbReference>
<feature type="compositionally biased region" description="Pro residues" evidence="1">
    <location>
        <begin position="23"/>
        <end position="33"/>
    </location>
</feature>
<dbReference type="PANTHER" id="PTHR47112:SF1">
    <property type="entry name" value="PX DOMAIN-CONTAINING PROTEIN"/>
    <property type="match status" value="1"/>
</dbReference>
<dbReference type="Gene3D" id="3.30.1520.10">
    <property type="entry name" value="Phox-like domain"/>
    <property type="match status" value="1"/>
</dbReference>
<dbReference type="Pfam" id="PF00787">
    <property type="entry name" value="PX"/>
    <property type="match status" value="1"/>
</dbReference>
<dbReference type="SUPFAM" id="SSF54001">
    <property type="entry name" value="Cysteine proteinases"/>
    <property type="match status" value="1"/>
</dbReference>
<dbReference type="PANTHER" id="PTHR47112">
    <property type="entry name" value="PX DOMAIN-CONTAINING PROTEIN"/>
    <property type="match status" value="1"/>
</dbReference>